<evidence type="ECO:0000313" key="2">
    <source>
        <dbReference type="EMBL" id="PWK52849.1"/>
    </source>
</evidence>
<keyword evidence="3" id="KW-1185">Reference proteome</keyword>
<dbReference type="InterPro" id="IPR041407">
    <property type="entry name" value="MazG_C"/>
</dbReference>
<feature type="domain" description="MazG C-terminal" evidence="1">
    <location>
        <begin position="173"/>
        <end position="354"/>
    </location>
</feature>
<reference evidence="2 3" key="1">
    <citation type="submission" date="2018-05" db="EMBL/GenBank/DDBJ databases">
        <title>Genomic Encyclopedia of Type Strains, Phase IV (KMG-IV): sequencing the most valuable type-strain genomes for metagenomic binning, comparative biology and taxonomic classification.</title>
        <authorList>
            <person name="Goeker M."/>
        </authorList>
    </citation>
    <scope>NUCLEOTIDE SEQUENCE [LARGE SCALE GENOMIC DNA]</scope>
    <source>
        <strain evidence="2 3">DSM 25350</strain>
    </source>
</reference>
<comment type="caution">
    <text evidence="2">The sequence shown here is derived from an EMBL/GenBank/DDBJ whole genome shotgun (WGS) entry which is preliminary data.</text>
</comment>
<sequence>MNLTEYLHEINKANKIKWSHSKATDFALSALLGELGSLATAYKKQVRDGDVYTSFKTDLKEELGDLLWYSCILGERIGFKLKQWPMQDATEEKEFDLIYKISKLVNSLVNAKDELQYSIENKTKTHLTDKIERIITLVCKIAILNELSIDNIASENVTKVLGYWIKHKDIPAYQFDKKFPNYEQLPRKFQIDFIPVDDSTVLVSTNGVIIGDRLTDNAHEPDGYKFHDVFHIANAATLGWSPVFRRMLKLKRKSDPKTDEIEDGARAAIIEEAIVSAIYDYGRDDLLKDSERVSLELIKRIQSYIKGYEAQDLEPWEWEHCILSAFRVFREINKAKCGSIVGDADKRTITLQKLEPGKQEYYCLLPI</sequence>
<gene>
    <name evidence="2" type="ORF">C8D97_10467</name>
</gene>
<name>A0A316FWA6_9GAMM</name>
<dbReference type="Gene3D" id="1.10.287.1080">
    <property type="entry name" value="MazG-like"/>
    <property type="match status" value="1"/>
</dbReference>
<dbReference type="OrthoDB" id="5953925at2"/>
<dbReference type="SUPFAM" id="SSF101386">
    <property type="entry name" value="all-alpha NTP pyrophosphatases"/>
    <property type="match status" value="1"/>
</dbReference>
<organism evidence="2 3">
    <name type="scientific">Pleionea mediterranea</name>
    <dbReference type="NCBI Taxonomy" id="523701"/>
    <lineage>
        <taxon>Bacteria</taxon>
        <taxon>Pseudomonadati</taxon>
        <taxon>Pseudomonadota</taxon>
        <taxon>Gammaproteobacteria</taxon>
        <taxon>Oceanospirillales</taxon>
        <taxon>Pleioneaceae</taxon>
        <taxon>Pleionea</taxon>
    </lineage>
</organism>
<proteinExistence type="predicted"/>
<accession>A0A316FWA6</accession>
<dbReference type="RefSeq" id="WP_109762835.1">
    <property type="nucleotide sequence ID" value="NZ_QGGU01000004.1"/>
</dbReference>
<dbReference type="EMBL" id="QGGU01000004">
    <property type="protein sequence ID" value="PWK52849.1"/>
    <property type="molecule type" value="Genomic_DNA"/>
</dbReference>
<protein>
    <recommendedName>
        <fullName evidence="1">MazG C-terminal domain-containing protein</fullName>
    </recommendedName>
</protein>
<dbReference type="AlphaFoldDB" id="A0A316FWA6"/>
<evidence type="ECO:0000313" key="3">
    <source>
        <dbReference type="Proteomes" id="UP000245790"/>
    </source>
</evidence>
<dbReference type="Proteomes" id="UP000245790">
    <property type="component" value="Unassembled WGS sequence"/>
</dbReference>
<evidence type="ECO:0000259" key="1">
    <source>
        <dbReference type="Pfam" id="PF18722"/>
    </source>
</evidence>
<dbReference type="Pfam" id="PF18722">
    <property type="entry name" value="MazG_C"/>
    <property type="match status" value="1"/>
</dbReference>